<name>A0A7N1A857_KALFE</name>
<dbReference type="EnsemblPlants" id="Kaladp0318s0012.1.v1.1">
    <property type="protein sequence ID" value="Kaladp0318s0012.1.v1.1.CDS.1"/>
    <property type="gene ID" value="Kaladp0318s0012.v1.1"/>
</dbReference>
<evidence type="ECO:0008006" key="4">
    <source>
        <dbReference type="Google" id="ProtNLM"/>
    </source>
</evidence>
<evidence type="ECO:0000256" key="1">
    <source>
        <dbReference type="SAM" id="SignalP"/>
    </source>
</evidence>
<dbReference type="Gramene" id="Kaladp0318s0012.1.v1.1">
    <property type="protein sequence ID" value="Kaladp0318s0012.1.v1.1.CDS.1"/>
    <property type="gene ID" value="Kaladp0318s0012.v1.1"/>
</dbReference>
<evidence type="ECO:0000313" key="2">
    <source>
        <dbReference type="EnsemblPlants" id="Kaladp0318s0012.1.v1.1.CDS.1"/>
    </source>
</evidence>
<sequence length="86" mass="9871">MLRAVLLWMNMHVMAAIPLPKTVLNRINLILAAFLWNLGGQSRFHLVAWRLACRPLSKGGVDLWQPAQLMDSLQVKMAVRYWEGRS</sequence>
<proteinExistence type="predicted"/>
<protein>
    <recommendedName>
        <fullName evidence="4">Secreted protein</fullName>
    </recommendedName>
</protein>
<keyword evidence="1" id="KW-0732">Signal</keyword>
<feature type="signal peptide" evidence="1">
    <location>
        <begin position="1"/>
        <end position="16"/>
    </location>
</feature>
<feature type="chain" id="PRO_5029660852" description="Secreted protein" evidence="1">
    <location>
        <begin position="17"/>
        <end position="86"/>
    </location>
</feature>
<reference evidence="2" key="1">
    <citation type="submission" date="2021-01" db="UniProtKB">
        <authorList>
            <consortium name="EnsemblPlants"/>
        </authorList>
    </citation>
    <scope>IDENTIFICATION</scope>
</reference>
<dbReference type="Proteomes" id="UP000594263">
    <property type="component" value="Unplaced"/>
</dbReference>
<keyword evidence="3" id="KW-1185">Reference proteome</keyword>
<dbReference type="AlphaFoldDB" id="A0A7N1A857"/>
<organism evidence="2 3">
    <name type="scientific">Kalanchoe fedtschenkoi</name>
    <name type="common">Lavender scallops</name>
    <name type="synonym">South American air plant</name>
    <dbReference type="NCBI Taxonomy" id="63787"/>
    <lineage>
        <taxon>Eukaryota</taxon>
        <taxon>Viridiplantae</taxon>
        <taxon>Streptophyta</taxon>
        <taxon>Embryophyta</taxon>
        <taxon>Tracheophyta</taxon>
        <taxon>Spermatophyta</taxon>
        <taxon>Magnoliopsida</taxon>
        <taxon>eudicotyledons</taxon>
        <taxon>Gunneridae</taxon>
        <taxon>Pentapetalae</taxon>
        <taxon>Saxifragales</taxon>
        <taxon>Crassulaceae</taxon>
        <taxon>Kalanchoe</taxon>
    </lineage>
</organism>
<evidence type="ECO:0000313" key="3">
    <source>
        <dbReference type="Proteomes" id="UP000594263"/>
    </source>
</evidence>
<accession>A0A7N1A857</accession>